<evidence type="ECO:0000256" key="2">
    <source>
        <dbReference type="ARBA" id="ARBA00022605"/>
    </source>
</evidence>
<dbReference type="PANTHER" id="PTHR43090">
    <property type="entry name" value="1-(5-PHOSPHORIBOSYL)-5-[(5-PHOSPHORIBOSYLAMINO)METHYLIDENEAMINO] IMIDAZOLE-4-CARBOXAMIDE ISOMERASE"/>
    <property type="match status" value="1"/>
</dbReference>
<dbReference type="GO" id="GO:0005737">
    <property type="term" value="C:cytoplasm"/>
    <property type="evidence" value="ECO:0007669"/>
    <property type="project" value="TreeGrafter"/>
</dbReference>
<organism evidence="6 7">
    <name type="scientific">Methylococcus capsulatus (strain ATCC 33009 / NCIMB 11132 / Bath)</name>
    <dbReference type="NCBI Taxonomy" id="243233"/>
    <lineage>
        <taxon>Bacteria</taxon>
        <taxon>Pseudomonadati</taxon>
        <taxon>Pseudomonadota</taxon>
        <taxon>Gammaproteobacteria</taxon>
        <taxon>Methylococcales</taxon>
        <taxon>Methylococcaceae</taxon>
        <taxon>Methylococcus</taxon>
    </lineage>
</organism>
<reference evidence="6 7" key="1">
    <citation type="journal article" date="2004" name="PLoS Biol.">
        <title>Genomic insights into methanotrophy: the complete genome sequence of Methylococcus capsulatus (Bath).</title>
        <authorList>
            <person name="Ward N.L."/>
            <person name="Larsen O."/>
            <person name="Sakwa J."/>
            <person name="Bruseth L."/>
            <person name="Khouri H.M."/>
            <person name="Durkin A.S."/>
            <person name="Dimitrov G."/>
            <person name="Jiang L."/>
            <person name="Scanlan D."/>
            <person name="Kang K.H."/>
            <person name="Lewis M.R."/>
            <person name="Nelson K.E."/>
            <person name="Methe B.A."/>
            <person name="Wu M."/>
            <person name="Heidelberg J.F."/>
            <person name="Paulsen I.T."/>
            <person name="Fouts D.E."/>
            <person name="Ravel J."/>
            <person name="Tettelin H."/>
            <person name="Ren Q."/>
            <person name="Read T.D."/>
            <person name="DeBoy R.T."/>
            <person name="Seshadri R."/>
            <person name="Salzberg S.L."/>
            <person name="Jensen H.B."/>
            <person name="Birkeland N.K."/>
            <person name="Nelson W.C."/>
            <person name="Dodson R.J."/>
            <person name="Grindhaug S.H."/>
            <person name="Holt I.E."/>
            <person name="Eidhammer I."/>
            <person name="Jonasen I."/>
            <person name="Vanaken S."/>
            <person name="Utterback T.R."/>
            <person name="Feldblyum T.V."/>
            <person name="Fraser C.M."/>
            <person name="Lillehaug J.R."/>
            <person name="Eisen J.A."/>
        </authorList>
    </citation>
    <scope>NUCLEOTIDE SEQUENCE [LARGE SCALE GENOMIC DNA]</scope>
    <source>
        <strain evidence="7">ATCC 33009 / NCIMB 11132 / Bath</strain>
    </source>
</reference>
<evidence type="ECO:0000256" key="4">
    <source>
        <dbReference type="ARBA" id="ARBA00029440"/>
    </source>
</evidence>
<dbReference type="CDD" id="cd04723">
    <property type="entry name" value="HisA_HisF"/>
    <property type="match status" value="1"/>
</dbReference>
<proteinExistence type="inferred from homology"/>
<dbReference type="GO" id="GO:0003949">
    <property type="term" value="F:1-(5-phosphoribosyl)-5-[(5-phosphoribosylamino)methylideneamino]imidazole-4-carboxamide isomerase activity"/>
    <property type="evidence" value="ECO:0007669"/>
    <property type="project" value="InterPro"/>
</dbReference>
<dbReference type="HOGENOM" id="CLU_048577_2_1_6"/>
<dbReference type="SUPFAM" id="SSF51366">
    <property type="entry name" value="Ribulose-phoshate binding barrel"/>
    <property type="match status" value="1"/>
</dbReference>
<dbReference type="AlphaFoldDB" id="Q603E0"/>
<evidence type="ECO:0000256" key="1">
    <source>
        <dbReference type="ARBA" id="ARBA00009667"/>
    </source>
</evidence>
<comment type="similarity">
    <text evidence="1 5">Belongs to the HisA/HisF family.</text>
</comment>
<dbReference type="EMBL" id="AE017282">
    <property type="protein sequence ID" value="AAU91088.1"/>
    <property type="molecule type" value="Genomic_DNA"/>
</dbReference>
<dbReference type="Gene3D" id="3.20.20.70">
    <property type="entry name" value="Aldolase class I"/>
    <property type="match status" value="1"/>
</dbReference>
<evidence type="ECO:0000313" key="6">
    <source>
        <dbReference type="EMBL" id="AAU91088.1"/>
    </source>
</evidence>
<protein>
    <submittedName>
        <fullName evidence="6">Putative HisA/HisF family protein</fullName>
    </submittedName>
</protein>
<dbReference type="InterPro" id="IPR013785">
    <property type="entry name" value="Aldolase_TIM"/>
</dbReference>
<dbReference type="GO" id="GO:0000105">
    <property type="term" value="P:L-histidine biosynthetic process"/>
    <property type="evidence" value="ECO:0007669"/>
    <property type="project" value="UniProtKB-KW"/>
</dbReference>
<evidence type="ECO:0000313" key="7">
    <source>
        <dbReference type="Proteomes" id="UP000006821"/>
    </source>
</evidence>
<dbReference type="KEGG" id="mca:MCA2867"/>
<dbReference type="STRING" id="243233.MCA2867"/>
<gene>
    <name evidence="6" type="ordered locus">MCA2867</name>
</gene>
<dbReference type="Proteomes" id="UP000006821">
    <property type="component" value="Chromosome"/>
</dbReference>
<comment type="pathway">
    <text evidence="4">Amino-acid biosynthesis.</text>
</comment>
<name>Q603E0_METCA</name>
<dbReference type="InterPro" id="IPR011060">
    <property type="entry name" value="RibuloseP-bd_barrel"/>
</dbReference>
<dbReference type="GO" id="GO:0000162">
    <property type="term" value="P:L-tryptophan biosynthetic process"/>
    <property type="evidence" value="ECO:0007669"/>
    <property type="project" value="TreeGrafter"/>
</dbReference>
<dbReference type="InterPro" id="IPR044524">
    <property type="entry name" value="Isoase_HisA-like"/>
</dbReference>
<accession>Q603E0</accession>
<keyword evidence="2 5" id="KW-0028">Amino-acid biosynthesis</keyword>
<dbReference type="PANTHER" id="PTHR43090:SF2">
    <property type="entry name" value="1-(5-PHOSPHORIBOSYL)-5-[(5-PHOSPHORIBOSYLAMINO)METHYLIDENEAMINO] IMIDAZOLE-4-CARBOXAMIDE ISOMERASE"/>
    <property type="match status" value="1"/>
</dbReference>
<dbReference type="InterPro" id="IPR006062">
    <property type="entry name" value="His_biosynth"/>
</dbReference>
<dbReference type="eggNOG" id="COG1411">
    <property type="taxonomic scope" value="Bacteria"/>
</dbReference>
<sequence length="227" mass="25110">MKIIPVLDLMQGRVVHAVKGRRENYRPLSSPLCPDADPRAVVEAFRNLYRFDTFYIADLDALMGLGCQNELIAALRTAFPDIVFWLDRGLPEAGEAALDGVVPVIGSESLPTVDRLQRMTTRDWILSLDFFDGTLKGCSRLLAQPQCWPERVIVMTLNRVGSFDGPDLDLLDRVRRLTPHRALIAAGGVRDAGDLEILERRGIHAVLVASALHSGSLELSRLGNVRS</sequence>
<keyword evidence="3 5" id="KW-0368">Histidine biosynthesis</keyword>
<evidence type="ECO:0000256" key="3">
    <source>
        <dbReference type="ARBA" id="ARBA00023102"/>
    </source>
</evidence>
<evidence type="ECO:0000256" key="5">
    <source>
        <dbReference type="RuleBase" id="RU003657"/>
    </source>
</evidence>
<dbReference type="Pfam" id="PF00977">
    <property type="entry name" value="His_biosynth"/>
    <property type="match status" value="1"/>
</dbReference>
<dbReference type="DNASU" id="3102994"/>